<comment type="caution">
    <text evidence="6">The sequence shown here is derived from an EMBL/GenBank/DDBJ whole genome shotgun (WGS) entry which is preliminary data.</text>
</comment>
<feature type="domain" description="Glutaredoxin" evidence="5">
    <location>
        <begin position="147"/>
        <end position="203"/>
    </location>
</feature>
<keyword evidence="7" id="KW-1185">Reference proteome</keyword>
<dbReference type="InterPro" id="IPR013766">
    <property type="entry name" value="Thioredoxin_domain"/>
</dbReference>
<evidence type="ECO:0000256" key="1">
    <source>
        <dbReference type="ARBA" id="ARBA00022723"/>
    </source>
</evidence>
<evidence type="ECO:0000313" key="7">
    <source>
        <dbReference type="Proteomes" id="UP001295684"/>
    </source>
</evidence>
<dbReference type="GO" id="GO:0005739">
    <property type="term" value="C:mitochondrion"/>
    <property type="evidence" value="ECO:0007669"/>
    <property type="project" value="UniProtKB-ARBA"/>
</dbReference>
<dbReference type="EMBL" id="CAMPGE010010053">
    <property type="protein sequence ID" value="CAI2368909.1"/>
    <property type="molecule type" value="Genomic_DNA"/>
</dbReference>
<dbReference type="GO" id="GO:0046872">
    <property type="term" value="F:metal ion binding"/>
    <property type="evidence" value="ECO:0007669"/>
    <property type="project" value="UniProtKB-KW"/>
</dbReference>
<dbReference type="GO" id="GO:0051537">
    <property type="term" value="F:2 iron, 2 sulfur cluster binding"/>
    <property type="evidence" value="ECO:0007669"/>
    <property type="project" value="UniProtKB-KW"/>
</dbReference>
<dbReference type="Pfam" id="PF00085">
    <property type="entry name" value="Thioredoxin"/>
    <property type="match status" value="1"/>
</dbReference>
<keyword evidence="2" id="KW-0408">Iron</keyword>
<keyword evidence="3" id="KW-0411">Iron-sulfur</keyword>
<dbReference type="Proteomes" id="UP001295684">
    <property type="component" value="Unassembled WGS sequence"/>
</dbReference>
<sequence>MDSSENFTELTNLEEFNKLKKSTADKGLVVLITAEWYEPCKIIKESVVPEMAKIFQHLVFTWIDSDKFSDLVEKHEIDTVPTVLVFHPHKVEVDKYVNPSPDALNEEIEKQNEYYKTVLENEKERVFQEIDVILSSAPMVCFIKGTPTEPKCKFTRRLLAHTNKLGVTFKHFNILEDQRIRQWLKIYSNWKTYPQVYINKEFVGGIDIIDELVEGDEFMDLIPKECKKLPPVEIFDQMLSSFDVVVLLDGTNDHPVTEESKSVLQKLKDNSVKYVSVDYSTLEQEVKDHINTVHGVSTAPYIFLKQKPFGNGEALQKVIEEGSLEAVIPEGSRQLSLNDKLKKLINSSPIIMFIKGTPQAPECGFSRTLISIMSEYDYQYGYFNILEDDEVRQGLKKYSNWQTYPQLYVKGKFIGGIDIVKELHSEHELEDELKESLN</sequence>
<dbReference type="InterPro" id="IPR033658">
    <property type="entry name" value="GRX_PICOT-like"/>
</dbReference>
<dbReference type="CDD" id="cd03028">
    <property type="entry name" value="GRX_PICOT_like"/>
    <property type="match status" value="1"/>
</dbReference>
<dbReference type="NCBIfam" id="TIGR00365">
    <property type="entry name" value="Grx4 family monothiol glutaredoxin"/>
    <property type="match status" value="1"/>
</dbReference>
<feature type="domain" description="Glutaredoxin" evidence="5">
    <location>
        <begin position="350"/>
        <end position="414"/>
    </location>
</feature>
<dbReference type="PANTHER" id="PTHR10293:SF73">
    <property type="entry name" value="GLUTAREDOXIN-3"/>
    <property type="match status" value="1"/>
</dbReference>
<dbReference type="InterPro" id="IPR036249">
    <property type="entry name" value="Thioredoxin-like_sf"/>
</dbReference>
<dbReference type="PROSITE" id="PS51354">
    <property type="entry name" value="GLUTAREDOXIN_2"/>
    <property type="match status" value="3"/>
</dbReference>
<dbReference type="SUPFAM" id="SSF52833">
    <property type="entry name" value="Thioredoxin-like"/>
    <property type="match status" value="4"/>
</dbReference>
<dbReference type="InterPro" id="IPR004480">
    <property type="entry name" value="Monothiol_GRX-rel"/>
</dbReference>
<evidence type="ECO:0000256" key="3">
    <source>
        <dbReference type="ARBA" id="ARBA00023014"/>
    </source>
</evidence>
<gene>
    <name evidence="6" type="ORF">ECRASSUSDP1_LOCUS10205</name>
</gene>
<dbReference type="InterPro" id="IPR002109">
    <property type="entry name" value="Glutaredoxin"/>
</dbReference>
<dbReference type="Pfam" id="PF00462">
    <property type="entry name" value="Glutaredoxin"/>
    <property type="match status" value="2"/>
</dbReference>
<dbReference type="AlphaFoldDB" id="A0AAD1UHK2"/>
<dbReference type="PANTHER" id="PTHR10293">
    <property type="entry name" value="GLUTAREDOXIN FAMILY MEMBER"/>
    <property type="match status" value="1"/>
</dbReference>
<proteinExistence type="predicted"/>
<dbReference type="FunFam" id="3.40.30.10:FF:000012">
    <property type="entry name" value="Monothiol glutaredoxin"/>
    <property type="match status" value="1"/>
</dbReference>
<evidence type="ECO:0000256" key="2">
    <source>
        <dbReference type="ARBA" id="ARBA00023004"/>
    </source>
</evidence>
<protein>
    <submittedName>
        <fullName evidence="6">Uncharacterized protein</fullName>
    </submittedName>
</protein>
<name>A0AAD1UHK2_EUPCR</name>
<organism evidence="6 7">
    <name type="scientific">Euplotes crassus</name>
    <dbReference type="NCBI Taxonomy" id="5936"/>
    <lineage>
        <taxon>Eukaryota</taxon>
        <taxon>Sar</taxon>
        <taxon>Alveolata</taxon>
        <taxon>Ciliophora</taxon>
        <taxon>Intramacronucleata</taxon>
        <taxon>Spirotrichea</taxon>
        <taxon>Hypotrichia</taxon>
        <taxon>Euplotida</taxon>
        <taxon>Euplotidae</taxon>
        <taxon>Moneuplotes</taxon>
    </lineage>
</organism>
<dbReference type="Gene3D" id="3.40.30.10">
    <property type="entry name" value="Glutaredoxin"/>
    <property type="match status" value="4"/>
</dbReference>
<reference evidence="6" key="1">
    <citation type="submission" date="2023-07" db="EMBL/GenBank/DDBJ databases">
        <authorList>
            <consortium name="AG Swart"/>
            <person name="Singh M."/>
            <person name="Singh A."/>
            <person name="Seah K."/>
            <person name="Emmerich C."/>
        </authorList>
    </citation>
    <scope>NUCLEOTIDE SEQUENCE</scope>
    <source>
        <strain evidence="6">DP1</strain>
    </source>
</reference>
<accession>A0AAD1UHK2</accession>
<keyword evidence="1" id="KW-0479">Metal-binding</keyword>
<evidence type="ECO:0000259" key="5">
    <source>
        <dbReference type="Pfam" id="PF00462"/>
    </source>
</evidence>
<feature type="domain" description="Thioredoxin" evidence="4">
    <location>
        <begin position="12"/>
        <end position="109"/>
    </location>
</feature>
<evidence type="ECO:0000313" key="6">
    <source>
        <dbReference type="EMBL" id="CAI2368909.1"/>
    </source>
</evidence>
<evidence type="ECO:0000259" key="4">
    <source>
        <dbReference type="Pfam" id="PF00085"/>
    </source>
</evidence>